<keyword evidence="5" id="KW-0378">Hydrolase</keyword>
<evidence type="ECO:0000259" key="10">
    <source>
        <dbReference type="SMART" id="SM01029"/>
    </source>
</evidence>
<comment type="similarity">
    <text evidence="2 8">Belongs to the glycosyl hydrolase 35 family.</text>
</comment>
<dbReference type="InterPro" id="IPR008979">
    <property type="entry name" value="Galactose-bd-like_sf"/>
</dbReference>
<dbReference type="SUPFAM" id="SSF49785">
    <property type="entry name" value="Galactose-binding domain-like"/>
    <property type="match status" value="2"/>
</dbReference>
<reference evidence="11" key="1">
    <citation type="submission" date="2022-07" db="EMBL/GenBank/DDBJ databases">
        <title>Genome Sequence of Physisporinus lineatus.</title>
        <authorList>
            <person name="Buettner E."/>
        </authorList>
    </citation>
    <scope>NUCLEOTIDE SEQUENCE</scope>
    <source>
        <strain evidence="11">VT162</strain>
    </source>
</reference>
<evidence type="ECO:0000256" key="4">
    <source>
        <dbReference type="ARBA" id="ARBA00022729"/>
    </source>
</evidence>
<dbReference type="SMART" id="SM01029">
    <property type="entry name" value="BetaGal_dom2"/>
    <property type="match status" value="1"/>
</dbReference>
<evidence type="ECO:0000256" key="5">
    <source>
        <dbReference type="ARBA" id="ARBA00022801"/>
    </source>
</evidence>
<evidence type="ECO:0000256" key="2">
    <source>
        <dbReference type="ARBA" id="ARBA00009809"/>
    </source>
</evidence>
<name>A0AAD5UU50_9APHY</name>
<dbReference type="InterPro" id="IPR025300">
    <property type="entry name" value="BetaGal_jelly_roll_dom"/>
</dbReference>
<evidence type="ECO:0000256" key="7">
    <source>
        <dbReference type="ARBA" id="ARBA00023295"/>
    </source>
</evidence>
<keyword evidence="4 9" id="KW-0732">Signal</keyword>
<dbReference type="InterPro" id="IPR017853">
    <property type="entry name" value="GH"/>
</dbReference>
<dbReference type="InterPro" id="IPR018954">
    <property type="entry name" value="Betagal_dom2"/>
</dbReference>
<dbReference type="Gene3D" id="2.60.390.10">
    <property type="entry name" value="Beta-galactosidase, domain 3"/>
    <property type="match status" value="1"/>
</dbReference>
<organism evidence="11 12">
    <name type="scientific">Meripilus lineatus</name>
    <dbReference type="NCBI Taxonomy" id="2056292"/>
    <lineage>
        <taxon>Eukaryota</taxon>
        <taxon>Fungi</taxon>
        <taxon>Dikarya</taxon>
        <taxon>Basidiomycota</taxon>
        <taxon>Agaricomycotina</taxon>
        <taxon>Agaricomycetes</taxon>
        <taxon>Polyporales</taxon>
        <taxon>Meripilaceae</taxon>
        <taxon>Meripilus</taxon>
    </lineage>
</organism>
<comment type="catalytic activity">
    <reaction evidence="1">
        <text>Hydrolysis of terminal non-reducing beta-D-galactose residues in beta-D-galactosides.</text>
        <dbReference type="EC" id="3.2.1.23"/>
    </reaction>
</comment>
<evidence type="ECO:0000256" key="8">
    <source>
        <dbReference type="RuleBase" id="RU003679"/>
    </source>
</evidence>
<evidence type="ECO:0000313" key="12">
    <source>
        <dbReference type="Proteomes" id="UP001212997"/>
    </source>
</evidence>
<dbReference type="InterPro" id="IPR001944">
    <property type="entry name" value="Glycoside_Hdrlase_35"/>
</dbReference>
<feature type="domain" description="Beta-galactosidase" evidence="10">
    <location>
        <begin position="384"/>
        <end position="573"/>
    </location>
</feature>
<dbReference type="PRINTS" id="PR00742">
    <property type="entry name" value="GLHYDRLASE35"/>
</dbReference>
<dbReference type="SUPFAM" id="SSF51011">
    <property type="entry name" value="Glycosyl hydrolase domain"/>
    <property type="match status" value="1"/>
</dbReference>
<protein>
    <recommendedName>
        <fullName evidence="3">beta-galactosidase</fullName>
        <ecNumber evidence="3">3.2.1.23</ecNumber>
    </recommendedName>
</protein>
<evidence type="ECO:0000256" key="6">
    <source>
        <dbReference type="ARBA" id="ARBA00023180"/>
    </source>
</evidence>
<dbReference type="Pfam" id="PF10435">
    <property type="entry name" value="BetaGal_dom2"/>
    <property type="match status" value="1"/>
</dbReference>
<dbReference type="Gene3D" id="3.20.20.80">
    <property type="entry name" value="Glycosidases"/>
    <property type="match status" value="1"/>
</dbReference>
<dbReference type="Pfam" id="PF13363">
    <property type="entry name" value="BetaGal_dom3"/>
    <property type="match status" value="1"/>
</dbReference>
<feature type="chain" id="PRO_5042011519" description="beta-galactosidase" evidence="9">
    <location>
        <begin position="20"/>
        <end position="1012"/>
    </location>
</feature>
<dbReference type="Gene3D" id="2.102.20.10">
    <property type="entry name" value="Beta-galactosidase, domain 2"/>
    <property type="match status" value="1"/>
</dbReference>
<dbReference type="GO" id="GO:0004565">
    <property type="term" value="F:beta-galactosidase activity"/>
    <property type="evidence" value="ECO:0007669"/>
    <property type="project" value="UniProtKB-EC"/>
</dbReference>
<dbReference type="Gene3D" id="2.60.120.260">
    <property type="entry name" value="Galactose-binding domain-like"/>
    <property type="match status" value="2"/>
</dbReference>
<dbReference type="Proteomes" id="UP001212997">
    <property type="component" value="Unassembled WGS sequence"/>
</dbReference>
<dbReference type="InterPro" id="IPR037110">
    <property type="entry name" value="Betagal_dom2_sf"/>
</dbReference>
<dbReference type="Pfam" id="PF01301">
    <property type="entry name" value="Glyco_hydro_35"/>
    <property type="match status" value="1"/>
</dbReference>
<dbReference type="EMBL" id="JANAWD010000566">
    <property type="protein sequence ID" value="KAJ3477765.1"/>
    <property type="molecule type" value="Genomic_DNA"/>
</dbReference>
<dbReference type="EC" id="3.2.1.23" evidence="3"/>
<dbReference type="InterPro" id="IPR036833">
    <property type="entry name" value="BetaGal_dom3_sf"/>
</dbReference>
<evidence type="ECO:0000256" key="3">
    <source>
        <dbReference type="ARBA" id="ARBA00012756"/>
    </source>
</evidence>
<dbReference type="PANTHER" id="PTHR23421">
    <property type="entry name" value="BETA-GALACTOSIDASE RELATED"/>
    <property type="match status" value="1"/>
</dbReference>
<dbReference type="Pfam" id="PF13364">
    <property type="entry name" value="BetaGal_ABD2"/>
    <property type="match status" value="2"/>
</dbReference>
<keyword evidence="7" id="KW-0326">Glycosidase</keyword>
<proteinExistence type="inferred from homology"/>
<evidence type="ECO:0000313" key="11">
    <source>
        <dbReference type="EMBL" id="KAJ3477765.1"/>
    </source>
</evidence>
<comment type="caution">
    <text evidence="11">The sequence shown here is derived from an EMBL/GenBank/DDBJ whole genome shotgun (WGS) entry which is preliminary data.</text>
</comment>
<dbReference type="InterPro" id="IPR031330">
    <property type="entry name" value="Gly_Hdrlase_35_cat"/>
</dbReference>
<keyword evidence="6" id="KW-0325">Glycoprotein</keyword>
<sequence length="1012" mass="111816">MHWHPIASWAVYFFVFALAYPVTIVSSGTITTHPTQRSQTDPPRHSNNLTDAVQWDNYTLFINDQRIFLYSGEFHAFRLPVPGLWLDIFQKMVAAGGTTNPAPDVLDFNDWRSLQPMFDAAKAAGIFIVLRPGPYINAETTAGGIAHWATSQVAGQLRTNASDYTAAWKPYIEKIASLTRPNQISNGGPVIAMQIDNEYGQSPIERAEYFAEIEATHKEEGIVVPFTYNDPGELMGYINGTGSVDLYGVDAYPVGYDCANPRVWPRPEVLNYHQYHEQVNPSQPWYMPEFQGGSLDGWGGSGYDGCAVLTGPDFEDVFYKQNWASNAKLISFYMFYGGTSWGALPYPGVYTSYDYGSAIRENRALSPKYDEIKRQSMFLRSSPQFHKTDWIGDTGSGVPGVTLNSSTTFLTFLRNPDSGTGFFIVRQNTLNSTAFSEFSLSVPTSVGTITLPQTLPSISLNGRQSKVLVTDYTFGRDSHLLYSTASIFFAGRIGTRDVLFLFGDSDQSHEFSLPLSGNRGIRPSQSNTNVKFSSLRNGYTTVTIFPGIEKVVSIWESDTQIILFSDPVTAASFWAPPLLPTASSDPLKNYWQFGSTSLVLVGGPYLLRNATLSRSGELSLRGDLNQTTQLTVIAPDEVRTITWNGIRVSMTQASFSTDDTGSFKTSILTGNLPKRIQPTNVEIPSLSNWKFGDSLPEIQPGFDDSRWIIANHTSTNIVPKPSFGDGRVLYGCDYGFCENIVIWRGHFIGSSRTTAANLTINGGSNFAASVWLNNHFLNSTSSPNNQTNSLYEFPSGSIQLRKDNVITVIQDNMGNDEDYLGEKSSRGIPGFQLNSGTFGEWKVQGKIGGYTQYPDKTRGIFNEGGLFGERQGWHLPGFDTSSWVKRDLSQGLPNGKAGVGFFVTTFNLNIPRDTDMMVSFEFEPLGQPYRAILFVNGWHFGKRVANLGPQAKFPVHEGILNFRGKNTVAVALWALEDTPVSPSLQLVVDQVLDGGVGFITLNNPSWSPEGRR</sequence>
<gene>
    <name evidence="11" type="ORF">NLI96_g10241</name>
</gene>
<dbReference type="GO" id="GO:0005975">
    <property type="term" value="P:carbohydrate metabolic process"/>
    <property type="evidence" value="ECO:0007669"/>
    <property type="project" value="InterPro"/>
</dbReference>
<dbReference type="SUPFAM" id="SSF117100">
    <property type="entry name" value="Beta-galactosidase LacA, domain 3"/>
    <property type="match status" value="1"/>
</dbReference>
<dbReference type="InterPro" id="IPR025972">
    <property type="entry name" value="BetaGal_dom3"/>
</dbReference>
<accession>A0AAD5UU50</accession>
<keyword evidence="12" id="KW-1185">Reference proteome</keyword>
<evidence type="ECO:0000256" key="9">
    <source>
        <dbReference type="SAM" id="SignalP"/>
    </source>
</evidence>
<evidence type="ECO:0000256" key="1">
    <source>
        <dbReference type="ARBA" id="ARBA00001412"/>
    </source>
</evidence>
<feature type="signal peptide" evidence="9">
    <location>
        <begin position="1"/>
        <end position="19"/>
    </location>
</feature>
<dbReference type="AlphaFoldDB" id="A0AAD5UU50"/>
<dbReference type="SUPFAM" id="SSF51445">
    <property type="entry name" value="(Trans)glycosidases"/>
    <property type="match status" value="1"/>
</dbReference>